<dbReference type="InterPro" id="IPR009057">
    <property type="entry name" value="Homeodomain-like_sf"/>
</dbReference>
<evidence type="ECO:0000313" key="6">
    <source>
        <dbReference type="EMBL" id="PJZ91508.1"/>
    </source>
</evidence>
<dbReference type="SUPFAM" id="SSF46689">
    <property type="entry name" value="Homeodomain-like"/>
    <property type="match status" value="1"/>
</dbReference>
<dbReference type="PANTHER" id="PTHR46796">
    <property type="entry name" value="HTH-TYPE TRANSCRIPTIONAL ACTIVATOR RHAS-RELATED"/>
    <property type="match status" value="1"/>
</dbReference>
<evidence type="ECO:0000259" key="4">
    <source>
        <dbReference type="PROSITE" id="PS01124"/>
    </source>
</evidence>
<keyword evidence="1" id="KW-0805">Transcription regulation</keyword>
<evidence type="ECO:0000313" key="5">
    <source>
        <dbReference type="EMBL" id="MDV6235468.1"/>
    </source>
</evidence>
<keyword evidence="2" id="KW-0238">DNA-binding</keyword>
<dbReference type="OrthoDB" id="9813413at2"/>
<dbReference type="AlphaFoldDB" id="A0A2N0B4W1"/>
<dbReference type="PROSITE" id="PS01124">
    <property type="entry name" value="HTH_ARAC_FAMILY_2"/>
    <property type="match status" value="1"/>
</dbReference>
<dbReference type="Pfam" id="PF12833">
    <property type="entry name" value="HTH_18"/>
    <property type="match status" value="1"/>
</dbReference>
<reference evidence="5 7" key="2">
    <citation type="journal article" date="2018" name="Microb. Genom.">
        <title>Deciphering the unexplored Leptospira diversity from soils uncovers genomic evolution to virulence.</title>
        <authorList>
            <person name="Thibeaux R."/>
            <person name="Iraola G."/>
            <person name="Ferres I."/>
            <person name="Bierque E."/>
            <person name="Girault D."/>
            <person name="Soupe-Gilbert M.E."/>
            <person name="Picardeau M."/>
            <person name="Goarant C."/>
        </authorList>
    </citation>
    <scope>NUCLEOTIDE SEQUENCE [LARGE SCALE GENOMIC DNA]</scope>
    <source>
        <strain evidence="5 7">ATI7-C-A5</strain>
    </source>
</reference>
<dbReference type="SMART" id="SM00342">
    <property type="entry name" value="HTH_ARAC"/>
    <property type="match status" value="1"/>
</dbReference>
<evidence type="ECO:0000256" key="1">
    <source>
        <dbReference type="ARBA" id="ARBA00023015"/>
    </source>
</evidence>
<keyword evidence="7" id="KW-1185">Reference proteome</keyword>
<dbReference type="Proteomes" id="UP000232122">
    <property type="component" value="Unassembled WGS sequence"/>
</dbReference>
<comment type="caution">
    <text evidence="6">The sequence shown here is derived from an EMBL/GenBank/DDBJ whole genome shotgun (WGS) entry which is preliminary data.</text>
</comment>
<gene>
    <name evidence="5" type="ORF">CH379_007495</name>
    <name evidence="6" type="ORF">CH379_18260</name>
</gene>
<evidence type="ECO:0000256" key="2">
    <source>
        <dbReference type="ARBA" id="ARBA00023125"/>
    </source>
</evidence>
<dbReference type="EMBL" id="NPEF02000008">
    <property type="protein sequence ID" value="MDV6235468.1"/>
    <property type="molecule type" value="Genomic_DNA"/>
</dbReference>
<feature type="domain" description="HTH araC/xylS-type" evidence="4">
    <location>
        <begin position="138"/>
        <end position="235"/>
    </location>
</feature>
<organism evidence="6">
    <name type="scientific">Leptospira ellisii</name>
    <dbReference type="NCBI Taxonomy" id="2023197"/>
    <lineage>
        <taxon>Bacteria</taxon>
        <taxon>Pseudomonadati</taxon>
        <taxon>Spirochaetota</taxon>
        <taxon>Spirochaetia</taxon>
        <taxon>Leptospirales</taxon>
        <taxon>Leptospiraceae</taxon>
        <taxon>Leptospira</taxon>
    </lineage>
</organism>
<sequence length="252" mass="28905">MIGSNVLLTGVPIFNELHEHYSASLILSGNEPFGFRTASTDWVRSKAVFVRPNVEQQLNAPNGDVFVFLFDPDDLRIRRTLFEFPGEYRELEQDSYGRIAEFLLPPVSENDALQIWKKTLNEFKKNEILARPMDPRIESVVKRLAVSVPENISWEEWTASTGLSESRLMHLFKEEVGIPMRKYIQWLRIKACVSYLAQGHSLTAASHEAGFSDQAHMSRTFREMFGLKPSLFLKNSSSVQVIFCKMEEDIDL</sequence>
<dbReference type="InterPro" id="IPR050204">
    <property type="entry name" value="AraC_XylS_family_regulators"/>
</dbReference>
<name>A0A2N0B4W1_9LEPT</name>
<accession>A0A2N0B4W1</accession>
<keyword evidence="3" id="KW-0804">Transcription</keyword>
<accession>A0A2N0BQK6</accession>
<dbReference type="RefSeq" id="WP_100745397.1">
    <property type="nucleotide sequence ID" value="NZ_NPEF02000008.1"/>
</dbReference>
<protein>
    <submittedName>
        <fullName evidence="6">AraC family transcriptional regulator</fullName>
    </submittedName>
</protein>
<dbReference type="GO" id="GO:0043565">
    <property type="term" value="F:sequence-specific DNA binding"/>
    <property type="evidence" value="ECO:0007669"/>
    <property type="project" value="InterPro"/>
</dbReference>
<evidence type="ECO:0000313" key="7">
    <source>
        <dbReference type="Proteomes" id="UP000232122"/>
    </source>
</evidence>
<dbReference type="Gene3D" id="1.10.10.60">
    <property type="entry name" value="Homeodomain-like"/>
    <property type="match status" value="1"/>
</dbReference>
<dbReference type="GO" id="GO:0003700">
    <property type="term" value="F:DNA-binding transcription factor activity"/>
    <property type="evidence" value="ECO:0007669"/>
    <property type="project" value="InterPro"/>
</dbReference>
<dbReference type="InterPro" id="IPR018060">
    <property type="entry name" value="HTH_AraC"/>
</dbReference>
<reference evidence="5" key="3">
    <citation type="submission" date="2023-10" db="EMBL/GenBank/DDBJ databases">
        <authorList>
            <person name="Picardeau M."/>
            <person name="Thibeaux R."/>
        </authorList>
    </citation>
    <scope>NUCLEOTIDE SEQUENCE</scope>
    <source>
        <strain evidence="5">ATI7-C-A5</strain>
    </source>
</reference>
<evidence type="ECO:0000256" key="3">
    <source>
        <dbReference type="ARBA" id="ARBA00023163"/>
    </source>
</evidence>
<dbReference type="EMBL" id="NPEF01000265">
    <property type="protein sequence ID" value="PJZ91508.1"/>
    <property type="molecule type" value="Genomic_DNA"/>
</dbReference>
<proteinExistence type="predicted"/>
<reference evidence="6" key="1">
    <citation type="submission" date="2017-07" db="EMBL/GenBank/DDBJ databases">
        <title>Leptospira spp. isolated from tropical soils.</title>
        <authorList>
            <person name="Thibeaux R."/>
            <person name="Iraola G."/>
            <person name="Ferres I."/>
            <person name="Bierque E."/>
            <person name="Girault D."/>
            <person name="Soupe-Gilbert M.-E."/>
            <person name="Picardeau M."/>
            <person name="Goarant C."/>
        </authorList>
    </citation>
    <scope>NUCLEOTIDE SEQUENCE [LARGE SCALE GENOMIC DNA]</scope>
    <source>
        <strain evidence="6">ATI7-C-A5</strain>
    </source>
</reference>